<dbReference type="GO" id="GO:0006402">
    <property type="term" value="P:mRNA catabolic process"/>
    <property type="evidence" value="ECO:0007669"/>
    <property type="project" value="TreeGrafter"/>
</dbReference>
<organism evidence="1 2">
    <name type="scientific">Deinococcus terrestris</name>
    <dbReference type="NCBI Taxonomy" id="2651870"/>
    <lineage>
        <taxon>Bacteria</taxon>
        <taxon>Thermotogati</taxon>
        <taxon>Deinococcota</taxon>
        <taxon>Deinococci</taxon>
        <taxon>Deinococcales</taxon>
        <taxon>Deinococcaceae</taxon>
        <taxon>Deinococcus</taxon>
    </lineage>
</organism>
<name>A0A7X1NW90_9DEIO</name>
<comment type="caution">
    <text evidence="1">The sequence shown here is derived from an EMBL/GenBank/DDBJ whole genome shotgun (WGS) entry which is preliminary data.</text>
</comment>
<gene>
    <name evidence="1" type="ORF">F8S09_09790</name>
</gene>
<dbReference type="GO" id="GO:0003677">
    <property type="term" value="F:DNA binding"/>
    <property type="evidence" value="ECO:0007669"/>
    <property type="project" value="InterPro"/>
</dbReference>
<dbReference type="Gene3D" id="2.30.30.110">
    <property type="match status" value="1"/>
</dbReference>
<dbReference type="GO" id="GO:0016075">
    <property type="term" value="P:rRNA catabolic process"/>
    <property type="evidence" value="ECO:0007669"/>
    <property type="project" value="TreeGrafter"/>
</dbReference>
<dbReference type="InterPro" id="IPR011067">
    <property type="entry name" value="Plasmid_toxin/cell-grow_inhib"/>
</dbReference>
<keyword evidence="2" id="KW-1185">Reference proteome</keyword>
<evidence type="ECO:0000313" key="2">
    <source>
        <dbReference type="Proteomes" id="UP000484842"/>
    </source>
</evidence>
<evidence type="ECO:0000313" key="1">
    <source>
        <dbReference type="EMBL" id="MPY66976.1"/>
    </source>
</evidence>
<dbReference type="AlphaFoldDB" id="A0A7X1NW90"/>
<accession>A0A7X1NW90</accession>
<reference evidence="1 2" key="1">
    <citation type="submission" date="2019-10" db="EMBL/GenBank/DDBJ databases">
        <title>Deinococcus sp. isolated from soil.</title>
        <authorList>
            <person name="Li Y."/>
            <person name="Wang J."/>
        </authorList>
    </citation>
    <scope>NUCLEOTIDE SEQUENCE [LARGE SCALE GENOMIC DNA]</scope>
    <source>
        <strain evidence="1 2">SDU3-2</strain>
    </source>
</reference>
<dbReference type="SUPFAM" id="SSF50118">
    <property type="entry name" value="Cell growth inhibitor/plasmid maintenance toxic component"/>
    <property type="match status" value="1"/>
</dbReference>
<dbReference type="GO" id="GO:0004521">
    <property type="term" value="F:RNA endonuclease activity"/>
    <property type="evidence" value="ECO:0007669"/>
    <property type="project" value="TreeGrafter"/>
</dbReference>
<proteinExistence type="predicted"/>
<dbReference type="PANTHER" id="PTHR33988">
    <property type="entry name" value="ENDORIBONUCLEASE MAZF-RELATED"/>
    <property type="match status" value="1"/>
</dbReference>
<dbReference type="Proteomes" id="UP000484842">
    <property type="component" value="Unassembled WGS sequence"/>
</dbReference>
<protein>
    <submittedName>
        <fullName evidence="1">Type II toxin-antitoxin system PemK/MazF family toxin</fullName>
    </submittedName>
</protein>
<sequence length="126" mass="13767">MAPRAAGLGGLMPRAWRRGDICWCDVDKRRPVVILTRDALIPHLSNVTVAPLTTRVRGIASQVVLDTFDGVPERCAISLDNLQTIPKDDLGDFISSLAPFRLKEMQRAAIFALELDALGEELGGRS</sequence>
<dbReference type="InterPro" id="IPR003477">
    <property type="entry name" value="PemK-like"/>
</dbReference>
<dbReference type="PANTHER" id="PTHR33988:SF2">
    <property type="entry name" value="ENDORIBONUCLEASE MAZF"/>
    <property type="match status" value="1"/>
</dbReference>
<dbReference type="EMBL" id="WBSL01000003">
    <property type="protein sequence ID" value="MPY66976.1"/>
    <property type="molecule type" value="Genomic_DNA"/>
</dbReference>
<dbReference type="Pfam" id="PF02452">
    <property type="entry name" value="PemK_toxin"/>
    <property type="match status" value="1"/>
</dbReference>